<proteinExistence type="predicted"/>
<dbReference type="SUPFAM" id="SSF82171">
    <property type="entry name" value="DPP6 N-terminal domain-like"/>
    <property type="match status" value="1"/>
</dbReference>
<dbReference type="EMBL" id="MNVB01000031">
    <property type="protein sequence ID" value="OIO17410.1"/>
    <property type="molecule type" value="Genomic_DNA"/>
</dbReference>
<keyword evidence="1" id="KW-0472">Membrane</keyword>
<protein>
    <recommendedName>
        <fullName evidence="4">Dipeptidylpeptidase IV N-terminal domain-containing protein</fullName>
    </recommendedName>
</protein>
<organism evidence="2 3">
    <name type="scientific">Candidatus Kuenenbacteria bacterium CG1_02_38_13</name>
    <dbReference type="NCBI Taxonomy" id="1805235"/>
    <lineage>
        <taxon>Bacteria</taxon>
        <taxon>Candidatus Kueneniibacteriota</taxon>
    </lineage>
</organism>
<dbReference type="Proteomes" id="UP000182465">
    <property type="component" value="Unassembled WGS sequence"/>
</dbReference>
<comment type="caution">
    <text evidence="2">The sequence shown here is derived from an EMBL/GenBank/DDBJ whole genome shotgun (WGS) entry which is preliminary data.</text>
</comment>
<sequence length="439" mass="49116">MEFIYILCLAAYLFMLNYKRIILGFLILIIGICLLFGVFWLIFFRSAATPDEEADEAVVIGGELPEVGPAGELGKMTSGGILPQGTSGDEATMDDKYGLEETYTIGNIANGSLTQVVSVIDEEFIDVNLAGNSLNYLSSDDNKFYWVALDGKKRTLLSDKEFPYVEEIFWSPDGKKVILEYPDGANIYYDIARDKQITLPVGVTEPAWRGDSDKIAYEYIGANEDDNWLVVSDSDGSRALPIEPIGDKRNSVQVSWSPTSEVVALYRKSIGLNREEIFFIGLNDENFKSLEVEGSNFKGLWSKHGDMILYHVVNSNNNYNPILWIADAQGDNIGRNNSSLGLSTWVDKCVFGMNNTTVYCAVPISLPEGAGLYPDLLNTEPDVFYKIDLTTGISKLIAYPVYSEELDEFQVKKIFLSDDGTELFFWDNFTSKLYSMKLR</sequence>
<accession>A0A1J4TZA0</accession>
<evidence type="ECO:0008006" key="4">
    <source>
        <dbReference type="Google" id="ProtNLM"/>
    </source>
</evidence>
<evidence type="ECO:0000256" key="1">
    <source>
        <dbReference type="SAM" id="Phobius"/>
    </source>
</evidence>
<dbReference type="Gene3D" id="2.120.10.30">
    <property type="entry name" value="TolB, C-terminal domain"/>
    <property type="match status" value="1"/>
</dbReference>
<keyword evidence="1" id="KW-1133">Transmembrane helix</keyword>
<feature type="transmembrane region" description="Helical" evidence="1">
    <location>
        <begin position="21"/>
        <end position="43"/>
    </location>
</feature>
<reference evidence="2 3" key="1">
    <citation type="journal article" date="2016" name="Environ. Microbiol.">
        <title>Genomic resolution of a cold subsurface aquifer community provides metabolic insights for novel microbes adapted to high CO concentrations.</title>
        <authorList>
            <person name="Probst A.J."/>
            <person name="Castelle C.J."/>
            <person name="Singh A."/>
            <person name="Brown C.T."/>
            <person name="Anantharaman K."/>
            <person name="Sharon I."/>
            <person name="Hug L.A."/>
            <person name="Burstein D."/>
            <person name="Emerson J.B."/>
            <person name="Thomas B.C."/>
            <person name="Banfield J.F."/>
        </authorList>
    </citation>
    <scope>NUCLEOTIDE SEQUENCE [LARGE SCALE GENOMIC DNA]</scope>
    <source>
        <strain evidence="2">CG1_02_38_13</strain>
    </source>
</reference>
<keyword evidence="1" id="KW-0812">Transmembrane</keyword>
<evidence type="ECO:0000313" key="2">
    <source>
        <dbReference type="EMBL" id="OIO17410.1"/>
    </source>
</evidence>
<dbReference type="AlphaFoldDB" id="A0A1J4TZA0"/>
<name>A0A1J4TZA0_9BACT</name>
<gene>
    <name evidence="2" type="ORF">AUJ29_01285</name>
</gene>
<evidence type="ECO:0000313" key="3">
    <source>
        <dbReference type="Proteomes" id="UP000182465"/>
    </source>
</evidence>
<dbReference type="InterPro" id="IPR011042">
    <property type="entry name" value="6-blade_b-propeller_TolB-like"/>
</dbReference>